<evidence type="ECO:0000256" key="5">
    <source>
        <dbReference type="PROSITE-ProRule" id="PRU01240"/>
    </source>
</evidence>
<evidence type="ECO:0000313" key="9">
    <source>
        <dbReference type="Proteomes" id="UP000462760"/>
    </source>
</evidence>
<dbReference type="PANTHER" id="PTHR43399">
    <property type="entry name" value="SUBTILISIN-RELATED"/>
    <property type="match status" value="1"/>
</dbReference>
<dbReference type="Gene3D" id="2.60.40.10">
    <property type="entry name" value="Immunoglobulins"/>
    <property type="match status" value="2"/>
</dbReference>
<evidence type="ECO:0000256" key="2">
    <source>
        <dbReference type="ARBA" id="ARBA00022670"/>
    </source>
</evidence>
<dbReference type="CDD" id="cd07481">
    <property type="entry name" value="Peptidases_S8_BacillopeptidaseF-like"/>
    <property type="match status" value="1"/>
</dbReference>
<gene>
    <name evidence="8" type="ORF">FYJ27_09460</name>
</gene>
<dbReference type="Gene3D" id="2.60.40.1120">
    <property type="entry name" value="Carboxypeptidase-like, regulatory domain"/>
    <property type="match status" value="2"/>
</dbReference>
<comment type="caution">
    <text evidence="8">The sequence shown here is derived from an EMBL/GenBank/DDBJ whole genome shotgun (WGS) entry which is preliminary data.</text>
</comment>
<keyword evidence="4 5" id="KW-0720">Serine protease</keyword>
<keyword evidence="3 5" id="KW-0378">Hydrolase</keyword>
<dbReference type="PROSITE" id="PS00138">
    <property type="entry name" value="SUBTILASE_SER"/>
    <property type="match status" value="1"/>
</dbReference>
<dbReference type="GO" id="GO:0004252">
    <property type="term" value="F:serine-type endopeptidase activity"/>
    <property type="evidence" value="ECO:0007669"/>
    <property type="project" value="UniProtKB-UniRule"/>
</dbReference>
<dbReference type="OrthoDB" id="1699244at2"/>
<dbReference type="PANTHER" id="PTHR43399:SF4">
    <property type="entry name" value="CELL WALL-ASSOCIATED PROTEASE"/>
    <property type="match status" value="1"/>
</dbReference>
<dbReference type="RefSeq" id="WP_154484625.1">
    <property type="nucleotide sequence ID" value="NZ_VULR01000013.1"/>
</dbReference>
<evidence type="ECO:0000256" key="6">
    <source>
        <dbReference type="SAM" id="MobiDB-lite"/>
    </source>
</evidence>
<dbReference type="Pfam" id="PF13620">
    <property type="entry name" value="CarboxypepD_reg"/>
    <property type="match status" value="1"/>
</dbReference>
<dbReference type="SUPFAM" id="SSF49464">
    <property type="entry name" value="Carboxypeptidase regulatory domain-like"/>
    <property type="match status" value="2"/>
</dbReference>
<dbReference type="InterPro" id="IPR000209">
    <property type="entry name" value="Peptidase_S8/S53_dom"/>
</dbReference>
<dbReference type="GO" id="GO:0006508">
    <property type="term" value="P:proteolysis"/>
    <property type="evidence" value="ECO:0007669"/>
    <property type="project" value="UniProtKB-KW"/>
</dbReference>
<dbReference type="InterPro" id="IPR051048">
    <property type="entry name" value="Peptidase_S8/S53_subtilisin"/>
</dbReference>
<feature type="active site" description="Charge relay system" evidence="5">
    <location>
        <position position="265"/>
    </location>
</feature>
<dbReference type="Proteomes" id="UP000462760">
    <property type="component" value="Unassembled WGS sequence"/>
</dbReference>
<dbReference type="SUPFAM" id="SSF52743">
    <property type="entry name" value="Subtilisin-like"/>
    <property type="match status" value="1"/>
</dbReference>
<evidence type="ECO:0000256" key="3">
    <source>
        <dbReference type="ARBA" id="ARBA00022801"/>
    </source>
</evidence>
<dbReference type="Gene3D" id="3.40.50.200">
    <property type="entry name" value="Peptidase S8/S53 domain"/>
    <property type="match status" value="1"/>
</dbReference>
<evidence type="ECO:0000259" key="7">
    <source>
        <dbReference type="Pfam" id="PF00082"/>
    </source>
</evidence>
<evidence type="ECO:0000256" key="4">
    <source>
        <dbReference type="ARBA" id="ARBA00022825"/>
    </source>
</evidence>
<dbReference type="PRINTS" id="PR00723">
    <property type="entry name" value="SUBTILISIN"/>
</dbReference>
<keyword evidence="2 5" id="KW-0645">Protease</keyword>
<feature type="domain" description="Peptidase S8/S53" evidence="7">
    <location>
        <begin position="207"/>
        <end position="491"/>
    </location>
</feature>
<dbReference type="InterPro" id="IPR013783">
    <property type="entry name" value="Ig-like_fold"/>
</dbReference>
<dbReference type="InterPro" id="IPR033857">
    <property type="entry name" value="Bacillopeptidase_F"/>
</dbReference>
<organism evidence="8 9">
    <name type="scientific">Anaerosalibacter bizertensis</name>
    <dbReference type="NCBI Taxonomy" id="932217"/>
    <lineage>
        <taxon>Bacteria</taxon>
        <taxon>Bacillati</taxon>
        <taxon>Bacillota</taxon>
        <taxon>Tissierellia</taxon>
        <taxon>Tissierellales</taxon>
        <taxon>Sporanaerobacteraceae</taxon>
        <taxon>Anaerosalibacter</taxon>
    </lineage>
</organism>
<feature type="active site" description="Charge relay system" evidence="5">
    <location>
        <position position="216"/>
    </location>
</feature>
<dbReference type="InterPro" id="IPR008969">
    <property type="entry name" value="CarboxyPept-like_regulatory"/>
</dbReference>
<feature type="region of interest" description="Disordered" evidence="6">
    <location>
        <begin position="232"/>
        <end position="274"/>
    </location>
</feature>
<evidence type="ECO:0000313" key="8">
    <source>
        <dbReference type="EMBL" id="MSS43952.1"/>
    </source>
</evidence>
<name>A0A844FJ29_9FIRM</name>
<dbReference type="Pfam" id="PF09136">
    <property type="entry name" value="Glucodextran_B"/>
    <property type="match status" value="1"/>
</dbReference>
<dbReference type="InterPro" id="IPR023828">
    <property type="entry name" value="Peptidase_S8_Ser-AS"/>
</dbReference>
<dbReference type="Pfam" id="PF00082">
    <property type="entry name" value="Peptidase_S8"/>
    <property type="match status" value="1"/>
</dbReference>
<proteinExistence type="inferred from homology"/>
<accession>A0A844FJ29</accession>
<comment type="similarity">
    <text evidence="1 5">Belongs to the peptidase S8 family.</text>
</comment>
<protein>
    <submittedName>
        <fullName evidence="8">S8 family serine peptidase</fullName>
    </submittedName>
</protein>
<dbReference type="PROSITE" id="PS51892">
    <property type="entry name" value="SUBTILASE"/>
    <property type="match status" value="1"/>
</dbReference>
<feature type="active site" description="Charge relay system" evidence="5">
    <location>
        <position position="439"/>
    </location>
</feature>
<dbReference type="Gene3D" id="2.60.120.200">
    <property type="match status" value="1"/>
</dbReference>
<reference evidence="8 9" key="1">
    <citation type="submission" date="2019-08" db="EMBL/GenBank/DDBJ databases">
        <title>In-depth cultivation of the pig gut microbiome towards novel bacterial diversity and tailored functional studies.</title>
        <authorList>
            <person name="Wylensek D."/>
            <person name="Hitch T.C.A."/>
            <person name="Clavel T."/>
        </authorList>
    </citation>
    <scope>NUCLEOTIDE SEQUENCE [LARGE SCALE GENOMIC DNA]</scope>
    <source>
        <strain evidence="8 9">Med78-601-WT-4W-RMD-3</strain>
    </source>
</reference>
<dbReference type="EMBL" id="VULR01000013">
    <property type="protein sequence ID" value="MSS43952.1"/>
    <property type="molecule type" value="Genomic_DNA"/>
</dbReference>
<dbReference type="InterPro" id="IPR036852">
    <property type="entry name" value="Peptidase_S8/S53_dom_sf"/>
</dbReference>
<sequence length="1452" mass="161242">MKGKRDIRKVLSTLLVFILLFSSFTAFTEKNLNEGVNSLKEELEEQAKKKIHPDVQKVTDKNEDVEVLVYLKDRVDPDKVAKANLEGKTPYERKLSGRKALLNTLKDKAETSQLDLIKYLEQEKEKNRVSNFESYYIVNMVYVKGNRDVVKNISYMDEVEKIYLNRKIDNNRPNPKNMKGILESDDEIEWNIEKVGAPLAWDLGIDGSGAVIGLIDTGADWTHEALRKGWRGYDPNNPEKPNSEGNWFDAVNNRDMPYDEAGSPHGSHVLGTILGQGPEGKNKIGVAPGAKWIAAKAFSEEGGYDNWLLAAGEWMLAPGGDPSLAPDVINNSWSSGGGNTLDEWYRDMVKAWRAAGILPVFAAGNERLGPSQPGSIPNPANYPESFAVAATDKSNKRASFSKQGPGPYGEDIKPEISAPGVGIRSSVPGGYEGGWNGTSMATPHVVGATALLLSANNSLSPDEIENIIQETATPLTDTQYEESPNFGYGYGLLNVFDAVSKVSTGSGTIKGRVSIDGEDLDDPEIEHKPIKETFIGSDISIEAKIKDDVSIVESQLYVKQDSSKYWIVLPLKLESGNEKEGIYKGTIPADLVKEPGISYKIKARDFGGNIVETEEYKIGVKFGILPDEYETNFDDYPLGWKIAGEWEWGTPSDSGGPKPYAGENLIGTKLDGKYSNKQDSLLITPPIDLRNENLESVAFNFFHWYETEARYDKGQVLITNDYGENWTKIGPEYSGDGKSWEEVSIDLNDYIGSKDPVFIGFRFTSDISVNKLGWYIDSVSLKSVEANENIEIEKEEMENNEELEDGEEIKEGYVEPGDLEYKIEKSNKRTIDKYEKILDQAKDREIKTSSLPIDAVITVLETGKSIRTNPADGSYMLKHAANKTGENWTLRAEAYGYYPKEAKVELKDGETIKQNFKLDPIPTGRIVGKVFDRHSKEPAKNAKIRIKEDSRIEEVVTDENGRFIMPDIFEGSYTLKVIADGFEPGEISIKVEPNKDNEVEIPLKRFVGYEEDLVYDDGTAENALVLRAAGDGLATRMTPSEYGKVKGANIYFWDNSWPSPGGNEIGVVLFDSKPDGEPGEMIGKPKYVTIERGKWNYIELSDFGFATDRDFYIATFQNKIGDESPGTGIDENGKFEGRSYLHSDGSFQKLTQDYGNVMIRGIMEYSLEAPDITNLKEVNYVNKDSIKVEGSVIKDAQVNIYINGEKALEVQSKNRKFSGEVELPKDENNITVTAAANGKETEPSTPVKVIKDKTPPELNILSPEEGMKTNKEVVHIVGSAEDEHFSKLFVNEKEIKVNEDGTFEERVLINSGENNIVVKATDLAGNETVVERKVYLSNDVPTITDIKPDKNIKVRPGGKVEVSFRSETTGGKGEFRILLPATLQSSNGSGIEMIEEEPGFYKGTWTVPKGVSIKEAIVEIQFTDTYGNTVVEVAEGRISTRGGMFWFIKKLF</sequence>
<dbReference type="InterPro" id="IPR015500">
    <property type="entry name" value="Peptidase_S8_subtilisin-rel"/>
</dbReference>
<evidence type="ECO:0000256" key="1">
    <source>
        <dbReference type="ARBA" id="ARBA00011073"/>
    </source>
</evidence>